<reference evidence="1" key="1">
    <citation type="journal article" date="2014" name="Front. Microbiol.">
        <title>High frequency of phylogenetically diverse reductive dehalogenase-homologous genes in deep subseafloor sedimentary metagenomes.</title>
        <authorList>
            <person name="Kawai M."/>
            <person name="Futagami T."/>
            <person name="Toyoda A."/>
            <person name="Takaki Y."/>
            <person name="Nishi S."/>
            <person name="Hori S."/>
            <person name="Arai W."/>
            <person name="Tsubouchi T."/>
            <person name="Morono Y."/>
            <person name="Uchiyama I."/>
            <person name="Ito T."/>
            <person name="Fujiyama A."/>
            <person name="Inagaki F."/>
            <person name="Takami H."/>
        </authorList>
    </citation>
    <scope>NUCLEOTIDE SEQUENCE</scope>
    <source>
        <strain evidence="1">Expedition CK06-06</strain>
    </source>
</reference>
<evidence type="ECO:0000313" key="1">
    <source>
        <dbReference type="EMBL" id="GAJ02763.1"/>
    </source>
</evidence>
<proteinExistence type="predicted"/>
<dbReference type="EMBL" id="BARW01033926">
    <property type="protein sequence ID" value="GAJ02763.1"/>
    <property type="molecule type" value="Genomic_DNA"/>
</dbReference>
<gene>
    <name evidence="1" type="ORF">S12H4_53312</name>
</gene>
<accession>X1TBP7</accession>
<protein>
    <submittedName>
        <fullName evidence="1">Uncharacterized protein</fullName>
    </submittedName>
</protein>
<feature type="non-terminal residue" evidence="1">
    <location>
        <position position="45"/>
    </location>
</feature>
<name>X1TBP7_9ZZZZ</name>
<dbReference type="AlphaFoldDB" id="X1TBP7"/>
<sequence length="45" mass="4962">MNKSFTCSFGLIMPDGNGWCSLNMKPCSSCNDNFEPGNAKIYKPL</sequence>
<organism evidence="1">
    <name type="scientific">marine sediment metagenome</name>
    <dbReference type="NCBI Taxonomy" id="412755"/>
    <lineage>
        <taxon>unclassified sequences</taxon>
        <taxon>metagenomes</taxon>
        <taxon>ecological metagenomes</taxon>
    </lineage>
</organism>
<comment type="caution">
    <text evidence="1">The sequence shown here is derived from an EMBL/GenBank/DDBJ whole genome shotgun (WGS) entry which is preliminary data.</text>
</comment>